<dbReference type="SUPFAM" id="SSF53756">
    <property type="entry name" value="UDP-Glycosyltransferase/glycogen phosphorylase"/>
    <property type="match status" value="1"/>
</dbReference>
<dbReference type="EMBL" id="JAUEQX010000012">
    <property type="protein sequence ID" value="MDW3778188.1"/>
    <property type="molecule type" value="Genomic_DNA"/>
</dbReference>
<dbReference type="InterPro" id="IPR051612">
    <property type="entry name" value="Teichoic_Acid_Biosynth"/>
</dbReference>
<dbReference type="Gene3D" id="3.40.50.12580">
    <property type="match status" value="1"/>
</dbReference>
<protein>
    <submittedName>
        <fullName evidence="1">CDP-glycerol glycerophosphotransferase family protein</fullName>
    </submittedName>
</protein>
<name>A0AAW9C8D8_KLUCR</name>
<dbReference type="AlphaFoldDB" id="A0AAW9C8D8"/>
<organism evidence="1 2">
    <name type="scientific">Kluyvera cryocrescens</name>
    <name type="common">Kluyvera citrophila</name>
    <dbReference type="NCBI Taxonomy" id="580"/>
    <lineage>
        <taxon>Bacteria</taxon>
        <taxon>Pseudomonadati</taxon>
        <taxon>Pseudomonadota</taxon>
        <taxon>Gammaproteobacteria</taxon>
        <taxon>Enterobacterales</taxon>
        <taxon>Enterobacteriaceae</taxon>
        <taxon>Kluyvera</taxon>
    </lineage>
</organism>
<dbReference type="PANTHER" id="PTHR37316">
    <property type="entry name" value="TEICHOIC ACID GLYCEROL-PHOSPHATE PRIMASE"/>
    <property type="match status" value="1"/>
</dbReference>
<dbReference type="GO" id="GO:0016020">
    <property type="term" value="C:membrane"/>
    <property type="evidence" value="ECO:0007669"/>
    <property type="project" value="InterPro"/>
</dbReference>
<reference evidence="1" key="1">
    <citation type="journal article" date="2023" name="J Glob Antimicrob Resist">
        <title>Emergence of NDM-1 and KPC-3 carbapenemases in Kluyvera cryocrescens: Investigating genetic heterogeneity and acquisition routes of blaNDM-1 in Enterobacterales species in Portugal.</title>
        <authorList>
            <person name="Loiodice M."/>
            <person name="Ribeiro M."/>
            <person name="Peixe L."/>
            <person name="Novais A."/>
        </authorList>
    </citation>
    <scope>NUCLEOTIDE SEQUENCE</scope>
    <source>
        <strain evidence="1">K629</strain>
    </source>
</reference>
<dbReference type="PANTHER" id="PTHR37316:SF3">
    <property type="entry name" value="TEICHOIC ACID GLYCEROL-PHOSPHATE TRANSFERASE"/>
    <property type="match status" value="1"/>
</dbReference>
<evidence type="ECO:0000313" key="1">
    <source>
        <dbReference type="EMBL" id="MDW3778188.1"/>
    </source>
</evidence>
<proteinExistence type="predicted"/>
<comment type="caution">
    <text evidence="1">The sequence shown here is derived from an EMBL/GenBank/DDBJ whole genome shotgun (WGS) entry which is preliminary data.</text>
</comment>
<dbReference type="Proteomes" id="UP001276300">
    <property type="component" value="Unassembled WGS sequence"/>
</dbReference>
<dbReference type="GO" id="GO:0047355">
    <property type="term" value="F:CDP-glycerol glycerophosphotransferase activity"/>
    <property type="evidence" value="ECO:0007669"/>
    <property type="project" value="InterPro"/>
</dbReference>
<dbReference type="Pfam" id="PF04464">
    <property type="entry name" value="Glyphos_transf"/>
    <property type="match status" value="1"/>
</dbReference>
<dbReference type="InterPro" id="IPR007554">
    <property type="entry name" value="Glycerophosphate_synth"/>
</dbReference>
<gene>
    <name evidence="1" type="ORF">QWU01_15370</name>
</gene>
<dbReference type="RefSeq" id="WP_318242736.1">
    <property type="nucleotide sequence ID" value="NZ_JAUEQX010000012.1"/>
</dbReference>
<dbReference type="InterPro" id="IPR043148">
    <property type="entry name" value="TagF_C"/>
</dbReference>
<accession>A0AAW9C8D8</accession>
<sequence length="1277" mass="148169">MNKKLKKLIRDPKLFFNDMLSKRKLAIQKKNISEKNLNLIKKEMVPPKTRYTYEVVVVVNNKVINLPRCISSIYEQQNLDFEHINITILDLGATSEQIEYISSLADNVRVYSANDELAYLSFISSLQLNYTLFLWGDDFLDMSFIQSTDKFLLSDPKKNRRGSIICTSVLTANSNSEIGRNYNPITALYSKLPADDVLPEQMVVESIYGCFFPSGVLKAIMRKQGGFYCLKFDGVGIFFDIFRSIPDTRRLTISGKSKYLVHEENISHPFKENFWDESVLYTEYFILLCDKFHSNIAGSKKWQELLRRSFLYILLKYMKKGLANQSLLDNIDSAEKDAFINALKSSLELIGTNSINKFNVACAEQFKVGCLNFIEKGRVSSAVDILQYDLDKDMFMLRYYTPSFMPEYFMMGKMDLIPIVDKNISHNLFGQTFFIERVVWLSVTKEIMSSQLSINLDGKNIKIRGFDKKVVNSISPIAIKKQFNTIKPKFNFSSKYRNAWIFMDRDNQADDNAEHLYRYVLNTRPDIPAWFVLQKESHDWKRLSDEGFKLLAFGEPEHEKALESCSRVISSHAAQFATDYFKDKRMTWKKFIFLQHGVIHNDQSALFKPDWKKFDVFVTSATDEYKSIVDEMTPYKFTPKEVVLTGLPRHDALLNSNIEKEKIILVMPTWRPSLLGKVISGTERELLPDFVESEYARAWYNFLSNDRLKYAAEREGYKIIFFPHANIQPYLGEYVLPEHVTVLSHSSGSIQSLFLRASIMVTDYSSVAFEMAYLNKPVCYYQFDEDDFFNKGHYNKGYFNYRDDGFGPVHTDSERIVDFVINTISNNCAMQSYYAVKANLFFPYRDGRCCERTISAIESIDKKELDNVIFENSGVATGRLKIAEWALKAYCAKNVSFAYRRYLSIFAESNGDGRFDDIDAKYIVNYIETLLHLGYMDKAKEVTNQACKLSNDDLIKIKLKIRLIDGILMESDRAIPFSNNEDIESVYYNKLFSSGFIFDKNKPDIALRECDMTFLHLYDENEIDAVKYLSDNKDCFNFNTLNSTILKYRIFELTGRYGYIVSDFIKLSVLDKQNILVKFIYLRALYKMNKWGMILKFIGSSSILQGRTMIPLFVSCYFFGMRGARKKIKKLDDFSNLYEFPNLLKDDYKLELLKYLLYIEKDLIKSKLFIDEFFDVIPIKVVEDYIYMLCSDNFTNESYSYFKSMNISELSGKSLNLFGELAMSYGEYDVAVACFQQACLSKLPVVDDELKKKLATARVWANKETDLLIRMSLDKIA</sequence>
<evidence type="ECO:0000313" key="2">
    <source>
        <dbReference type="Proteomes" id="UP001276300"/>
    </source>
</evidence>